<organism evidence="2 3">
    <name type="scientific">Actinoplanes sichuanensis</name>
    <dbReference type="NCBI Taxonomy" id="512349"/>
    <lineage>
        <taxon>Bacteria</taxon>
        <taxon>Bacillati</taxon>
        <taxon>Actinomycetota</taxon>
        <taxon>Actinomycetes</taxon>
        <taxon>Micromonosporales</taxon>
        <taxon>Micromonosporaceae</taxon>
        <taxon>Actinoplanes</taxon>
    </lineage>
</organism>
<reference evidence="3" key="1">
    <citation type="journal article" date="2019" name="Int. J. Syst. Evol. Microbiol.">
        <title>The Global Catalogue of Microorganisms (GCM) 10K type strain sequencing project: providing services to taxonomists for standard genome sequencing and annotation.</title>
        <authorList>
            <consortium name="The Broad Institute Genomics Platform"/>
            <consortium name="The Broad Institute Genome Sequencing Center for Infectious Disease"/>
            <person name="Wu L."/>
            <person name="Ma J."/>
        </authorList>
    </citation>
    <scope>NUCLEOTIDE SEQUENCE [LARGE SCALE GENOMIC DNA]</scope>
    <source>
        <strain evidence="3">CCM 7526</strain>
    </source>
</reference>
<feature type="compositionally biased region" description="Low complexity" evidence="1">
    <location>
        <begin position="18"/>
        <end position="29"/>
    </location>
</feature>
<keyword evidence="3" id="KW-1185">Reference proteome</keyword>
<gene>
    <name evidence="2" type="ORF">ACFQ5G_17835</name>
</gene>
<dbReference type="Proteomes" id="UP001597183">
    <property type="component" value="Unassembled WGS sequence"/>
</dbReference>
<protein>
    <recommendedName>
        <fullName evidence="4">Tetratricopeptide repeat protein</fullName>
    </recommendedName>
</protein>
<feature type="region of interest" description="Disordered" evidence="1">
    <location>
        <begin position="18"/>
        <end position="38"/>
    </location>
</feature>
<evidence type="ECO:0008006" key="4">
    <source>
        <dbReference type="Google" id="ProtNLM"/>
    </source>
</evidence>
<comment type="caution">
    <text evidence="2">The sequence shown here is derived from an EMBL/GenBank/DDBJ whole genome shotgun (WGS) entry which is preliminary data.</text>
</comment>
<dbReference type="Gene3D" id="1.25.40.10">
    <property type="entry name" value="Tetratricopeptide repeat domain"/>
    <property type="match status" value="1"/>
</dbReference>
<evidence type="ECO:0000313" key="3">
    <source>
        <dbReference type="Proteomes" id="UP001597183"/>
    </source>
</evidence>
<sequence length="479" mass="52732">MLDDFKIEHPASEGAWLAESAPSASIPPAAHRPQSRKQERAEIVRVLKQRGKTIVDIAELFGARYRVNARVAFRYAHGWSQAAVATEWCRRWPEDPKTFKAISTWEVWPDGGHPPSLQTLGRLAQLYECSASQLLADLPDYGQNQGIEESANRPRDSQDFSKIDFGGSAEGDDYQRLGPTALGSGRVEGQGAMQRRQVFGLGALLVSSLGGVPTGNDKGFGLVGVSHVRYLDSESVRLRNLCYLHGGGSLWRAALSLSQEGYLMLEQGQYGDDLAEGLQQAIGRAQMCAGWLALDSGRHDIARSSFNEALSLARQVGDPHLEIHALCNLAFQSNFLEMPRQALRFAEAADRVSKNAAPKVRVVLNLRKATALSMMGDEGGSGKAITEARRYLDRDRDQPVPEWCGFVTRAEVDGVDGTRLLNVARVKEDSRVARRAARTLELAIAAHEPRFIRNKALYRVRLAQSQLSLGSVQGHCMFR</sequence>
<dbReference type="InterPro" id="IPR011990">
    <property type="entry name" value="TPR-like_helical_dom_sf"/>
</dbReference>
<evidence type="ECO:0000313" key="2">
    <source>
        <dbReference type="EMBL" id="MFD1367219.1"/>
    </source>
</evidence>
<accession>A0ABW4A9H4</accession>
<feature type="region of interest" description="Disordered" evidence="1">
    <location>
        <begin position="145"/>
        <end position="186"/>
    </location>
</feature>
<evidence type="ECO:0000256" key="1">
    <source>
        <dbReference type="SAM" id="MobiDB-lite"/>
    </source>
</evidence>
<dbReference type="EMBL" id="JBHTMK010000022">
    <property type="protein sequence ID" value="MFD1367219.1"/>
    <property type="molecule type" value="Genomic_DNA"/>
</dbReference>
<proteinExistence type="predicted"/>
<name>A0ABW4A9H4_9ACTN</name>
<dbReference type="SUPFAM" id="SSF48452">
    <property type="entry name" value="TPR-like"/>
    <property type="match status" value="1"/>
</dbReference>
<feature type="compositionally biased region" description="Basic and acidic residues" evidence="1">
    <location>
        <begin position="150"/>
        <end position="162"/>
    </location>
</feature>